<reference evidence="6 7" key="1">
    <citation type="submission" date="2016-11" db="EMBL/GenBank/DDBJ databases">
        <authorList>
            <person name="Jaros S."/>
            <person name="Januszkiewicz K."/>
            <person name="Wedrychowicz H."/>
        </authorList>
    </citation>
    <scope>NUCLEOTIDE SEQUENCE [LARGE SCALE GENOMIC DNA]</scope>
    <source>
        <strain evidence="6 7">DSM 17477</strain>
    </source>
</reference>
<dbReference type="GO" id="GO:0008270">
    <property type="term" value="F:zinc ion binding"/>
    <property type="evidence" value="ECO:0007669"/>
    <property type="project" value="InterPro"/>
</dbReference>
<organism evidence="6 7">
    <name type="scientific">Dethiosulfatibacter aminovorans DSM 17477</name>
    <dbReference type="NCBI Taxonomy" id="1121476"/>
    <lineage>
        <taxon>Bacteria</taxon>
        <taxon>Bacillati</taxon>
        <taxon>Bacillota</taxon>
        <taxon>Tissierellia</taxon>
        <taxon>Dethiosulfatibacter</taxon>
    </lineage>
</organism>
<keyword evidence="2 4" id="KW-0862">Zinc</keyword>
<comment type="cofactor">
    <cofactor evidence="4">
        <name>Zn(2+)</name>
        <dbReference type="ChEBI" id="CHEBI:29105"/>
    </cofactor>
</comment>
<evidence type="ECO:0000313" key="6">
    <source>
        <dbReference type="EMBL" id="SHJ84176.1"/>
    </source>
</evidence>
<dbReference type="PROSITE" id="PS00059">
    <property type="entry name" value="ADH_ZINC"/>
    <property type="match status" value="1"/>
</dbReference>
<dbReference type="Pfam" id="PF08240">
    <property type="entry name" value="ADH_N"/>
    <property type="match status" value="1"/>
</dbReference>
<dbReference type="STRING" id="1121476.SAMN02745751_03514"/>
<comment type="similarity">
    <text evidence="4">Belongs to the zinc-containing alcohol dehydrogenase family.</text>
</comment>
<sequence length="339" mass="36765">MLAVVKEHKGEGFTLKDVPVPQIGPDDVLIKVKAVGICGSDMPIFAGIREVPIPMIPGHEFSGIIEEIGSNVNKFKVGDRVTPGLVINCGECIYCRQGHESLCENIVETGIHVDGAFAEYVKVPAKTVHILPDTMTFEQAASIDPIASAYRPVKKANIGSEDTVLVFGPGPIGIYTVQCAKAEGAKRIIIAGVNGDEERLELAKKLGADEAINISNTDLVQSIRDINEGQLPDIVFEASGHPSSVQMCLDTVRANGQIVFIGIQHQSIDLEIAKIVRQEIKVEGSICYTWKDYKECIDLVSSGRVDTDNMVTHEFALKDIGKGIEVMKNREAVKVILHP</sequence>
<dbReference type="InterPro" id="IPR013154">
    <property type="entry name" value="ADH-like_N"/>
</dbReference>
<dbReference type="EMBL" id="FQZL01000044">
    <property type="protein sequence ID" value="SHJ84176.1"/>
    <property type="molecule type" value="Genomic_DNA"/>
</dbReference>
<dbReference type="AlphaFoldDB" id="A0A1M6ML96"/>
<dbReference type="Proteomes" id="UP000184052">
    <property type="component" value="Unassembled WGS sequence"/>
</dbReference>
<name>A0A1M6ML96_9FIRM</name>
<dbReference type="InterPro" id="IPR002328">
    <property type="entry name" value="ADH_Zn_CS"/>
</dbReference>
<dbReference type="InterPro" id="IPR036291">
    <property type="entry name" value="NAD(P)-bd_dom_sf"/>
</dbReference>
<dbReference type="Gene3D" id="3.90.180.10">
    <property type="entry name" value="Medium-chain alcohol dehydrogenases, catalytic domain"/>
    <property type="match status" value="1"/>
</dbReference>
<dbReference type="OrthoDB" id="9769198at2"/>
<evidence type="ECO:0000256" key="4">
    <source>
        <dbReference type="RuleBase" id="RU361277"/>
    </source>
</evidence>
<dbReference type="PANTHER" id="PTHR43401">
    <property type="entry name" value="L-THREONINE 3-DEHYDROGENASE"/>
    <property type="match status" value="1"/>
</dbReference>
<evidence type="ECO:0000256" key="3">
    <source>
        <dbReference type="ARBA" id="ARBA00023002"/>
    </source>
</evidence>
<dbReference type="RefSeq" id="WP_073050897.1">
    <property type="nucleotide sequence ID" value="NZ_FQZL01000044.1"/>
</dbReference>
<proteinExistence type="inferred from homology"/>
<dbReference type="SMART" id="SM00829">
    <property type="entry name" value="PKS_ER"/>
    <property type="match status" value="1"/>
</dbReference>
<evidence type="ECO:0000313" key="7">
    <source>
        <dbReference type="Proteomes" id="UP000184052"/>
    </source>
</evidence>
<evidence type="ECO:0000259" key="5">
    <source>
        <dbReference type="SMART" id="SM00829"/>
    </source>
</evidence>
<protein>
    <submittedName>
        <fullName evidence="6">L-iditol 2-dehydrogenase</fullName>
    </submittedName>
</protein>
<dbReference type="SUPFAM" id="SSF51735">
    <property type="entry name" value="NAD(P)-binding Rossmann-fold domains"/>
    <property type="match status" value="1"/>
</dbReference>
<evidence type="ECO:0000256" key="2">
    <source>
        <dbReference type="ARBA" id="ARBA00022833"/>
    </source>
</evidence>
<keyword evidence="7" id="KW-1185">Reference proteome</keyword>
<dbReference type="InterPro" id="IPR050129">
    <property type="entry name" value="Zn_alcohol_dh"/>
</dbReference>
<dbReference type="Pfam" id="PF00107">
    <property type="entry name" value="ADH_zinc_N"/>
    <property type="match status" value="1"/>
</dbReference>
<gene>
    <name evidence="6" type="ORF">SAMN02745751_03514</name>
</gene>
<feature type="domain" description="Enoyl reductase (ER)" evidence="5">
    <location>
        <begin position="10"/>
        <end position="337"/>
    </location>
</feature>
<dbReference type="SUPFAM" id="SSF50129">
    <property type="entry name" value="GroES-like"/>
    <property type="match status" value="1"/>
</dbReference>
<evidence type="ECO:0000256" key="1">
    <source>
        <dbReference type="ARBA" id="ARBA00022723"/>
    </source>
</evidence>
<dbReference type="InterPro" id="IPR020843">
    <property type="entry name" value="ER"/>
</dbReference>
<dbReference type="GO" id="GO:0016491">
    <property type="term" value="F:oxidoreductase activity"/>
    <property type="evidence" value="ECO:0007669"/>
    <property type="project" value="UniProtKB-KW"/>
</dbReference>
<accession>A0A1M6ML96</accession>
<dbReference type="PANTHER" id="PTHR43401:SF2">
    <property type="entry name" value="L-THREONINE 3-DEHYDROGENASE"/>
    <property type="match status" value="1"/>
</dbReference>
<dbReference type="InterPro" id="IPR011032">
    <property type="entry name" value="GroES-like_sf"/>
</dbReference>
<dbReference type="Gene3D" id="3.40.50.720">
    <property type="entry name" value="NAD(P)-binding Rossmann-like Domain"/>
    <property type="match status" value="1"/>
</dbReference>
<keyword evidence="3" id="KW-0560">Oxidoreductase</keyword>
<keyword evidence="1 4" id="KW-0479">Metal-binding</keyword>
<dbReference type="InterPro" id="IPR013149">
    <property type="entry name" value="ADH-like_C"/>
</dbReference>